<feature type="transmembrane region" description="Helical" evidence="8">
    <location>
        <begin position="349"/>
        <end position="367"/>
    </location>
</feature>
<keyword evidence="3 9" id="KW-0808">Transferase</keyword>
<feature type="transmembrane region" description="Helical" evidence="8">
    <location>
        <begin position="182"/>
        <end position="204"/>
    </location>
</feature>
<feature type="transmembrane region" description="Helical" evidence="8">
    <location>
        <begin position="321"/>
        <end position="342"/>
    </location>
</feature>
<dbReference type="GO" id="GO:0016780">
    <property type="term" value="F:phosphotransferase activity, for other substituted phosphate groups"/>
    <property type="evidence" value="ECO:0007669"/>
    <property type="project" value="InterPro"/>
</dbReference>
<feature type="transmembrane region" description="Helical" evidence="8">
    <location>
        <begin position="241"/>
        <end position="263"/>
    </location>
</feature>
<feature type="binding site" evidence="7">
    <location>
        <position position="217"/>
    </location>
    <ligand>
        <name>Mg(2+)</name>
        <dbReference type="ChEBI" id="CHEBI:18420"/>
    </ligand>
</feature>
<keyword evidence="7" id="KW-0479">Metal-binding</keyword>
<dbReference type="GO" id="GO:0005886">
    <property type="term" value="C:plasma membrane"/>
    <property type="evidence" value="ECO:0007669"/>
    <property type="project" value="UniProtKB-SubCell"/>
</dbReference>
<accession>F6DVE3</accession>
<dbReference type="CDD" id="cd06853">
    <property type="entry name" value="GT_WecA_like"/>
    <property type="match status" value="1"/>
</dbReference>
<dbReference type="EMBL" id="CP002780">
    <property type="protein sequence ID" value="AEG60296.1"/>
    <property type="molecule type" value="Genomic_DNA"/>
</dbReference>
<evidence type="ECO:0000256" key="8">
    <source>
        <dbReference type="SAM" id="Phobius"/>
    </source>
</evidence>
<feature type="transmembrane region" description="Helical" evidence="8">
    <location>
        <begin position="47"/>
        <end position="66"/>
    </location>
</feature>
<dbReference type="STRING" id="696281.Desru_2042"/>
<dbReference type="eggNOG" id="COG0472">
    <property type="taxonomic scope" value="Bacteria"/>
</dbReference>
<dbReference type="RefSeq" id="WP_013842058.1">
    <property type="nucleotide sequence ID" value="NC_015589.1"/>
</dbReference>
<organism evidence="9 10">
    <name type="scientific">Desulforamulus ruminis (strain ATCC 23193 / DSM 2154 / NCIMB 8452 / DL)</name>
    <name type="common">Desulfotomaculum ruminis</name>
    <dbReference type="NCBI Taxonomy" id="696281"/>
    <lineage>
        <taxon>Bacteria</taxon>
        <taxon>Bacillati</taxon>
        <taxon>Bacillota</taxon>
        <taxon>Clostridia</taxon>
        <taxon>Eubacteriales</taxon>
        <taxon>Peptococcaceae</taxon>
        <taxon>Desulforamulus</taxon>
    </lineage>
</organism>
<dbReference type="Pfam" id="PF00953">
    <property type="entry name" value="Glycos_transf_4"/>
    <property type="match status" value="1"/>
</dbReference>
<dbReference type="GO" id="GO:0009103">
    <property type="term" value="P:lipopolysaccharide biosynthetic process"/>
    <property type="evidence" value="ECO:0007669"/>
    <property type="project" value="TreeGrafter"/>
</dbReference>
<proteinExistence type="predicted"/>
<evidence type="ECO:0000256" key="5">
    <source>
        <dbReference type="ARBA" id="ARBA00022989"/>
    </source>
</evidence>
<comment type="subcellular location">
    <subcellularLocation>
        <location evidence="1">Cell membrane</location>
        <topology evidence="1">Multi-pass membrane protein</topology>
    </subcellularLocation>
</comment>
<dbReference type="InterPro" id="IPR000715">
    <property type="entry name" value="Glycosyl_transferase_4"/>
</dbReference>
<feature type="transmembrane region" description="Helical" evidence="8">
    <location>
        <begin position="123"/>
        <end position="146"/>
    </location>
</feature>
<gene>
    <name evidence="9" type="ordered locus">Desru_2042</name>
</gene>
<evidence type="ECO:0000256" key="6">
    <source>
        <dbReference type="ARBA" id="ARBA00023136"/>
    </source>
</evidence>
<evidence type="ECO:0000313" key="10">
    <source>
        <dbReference type="Proteomes" id="UP000009234"/>
    </source>
</evidence>
<dbReference type="PANTHER" id="PTHR22926">
    <property type="entry name" value="PHOSPHO-N-ACETYLMURAMOYL-PENTAPEPTIDE-TRANSFERASE"/>
    <property type="match status" value="1"/>
</dbReference>
<keyword evidence="6 8" id="KW-0472">Membrane</keyword>
<feature type="transmembrane region" description="Helical" evidence="8">
    <location>
        <begin position="211"/>
        <end position="235"/>
    </location>
</feature>
<evidence type="ECO:0000256" key="7">
    <source>
        <dbReference type="PIRSR" id="PIRSR600715-1"/>
    </source>
</evidence>
<dbReference type="GO" id="GO:0071555">
    <property type="term" value="P:cell wall organization"/>
    <property type="evidence" value="ECO:0007669"/>
    <property type="project" value="TreeGrafter"/>
</dbReference>
<dbReference type="HOGENOM" id="CLU_023982_2_4_9"/>
<evidence type="ECO:0000256" key="3">
    <source>
        <dbReference type="ARBA" id="ARBA00022679"/>
    </source>
</evidence>
<name>F6DVE3_DESRL</name>
<keyword evidence="7" id="KW-0460">Magnesium</keyword>
<dbReference type="GO" id="GO:0046872">
    <property type="term" value="F:metal ion binding"/>
    <property type="evidence" value="ECO:0007669"/>
    <property type="project" value="UniProtKB-KW"/>
</dbReference>
<keyword evidence="2" id="KW-1003">Cell membrane</keyword>
<dbReference type="InterPro" id="IPR018480">
    <property type="entry name" value="PNAcMuramoyl-5peptid_Trfase_CS"/>
</dbReference>
<feature type="transmembrane region" description="Helical" evidence="8">
    <location>
        <begin position="294"/>
        <end position="315"/>
    </location>
</feature>
<evidence type="ECO:0000256" key="4">
    <source>
        <dbReference type="ARBA" id="ARBA00022692"/>
    </source>
</evidence>
<protein>
    <submittedName>
        <fullName evidence="9">Glycosyl transferase, family 4, conserved region</fullName>
    </submittedName>
</protein>
<keyword evidence="4 8" id="KW-0812">Transmembrane</keyword>
<feature type="binding site" evidence="7">
    <location>
        <position position="150"/>
    </location>
    <ligand>
        <name>Mg(2+)</name>
        <dbReference type="ChEBI" id="CHEBI:18420"/>
    </ligand>
</feature>
<comment type="cofactor">
    <cofactor evidence="7">
        <name>Mg(2+)</name>
        <dbReference type="ChEBI" id="CHEBI:18420"/>
    </cofactor>
</comment>
<evidence type="ECO:0000256" key="1">
    <source>
        <dbReference type="ARBA" id="ARBA00004651"/>
    </source>
</evidence>
<feature type="transmembrane region" description="Helical" evidence="8">
    <location>
        <begin position="98"/>
        <end position="117"/>
    </location>
</feature>
<dbReference type="PROSITE" id="PS01348">
    <property type="entry name" value="MRAY_2"/>
    <property type="match status" value="1"/>
</dbReference>
<sequence>MQIILAPLVALVAVLVLTPHVRRLAFRVGALDSPDHRKVHQGVMPRLGGLAIYASFIIAVLVCVPLSKQLWGLLAGATLITALGILDDIYRLSARTKLVGQVLASIVVIFFGIKITFVSNPFVPGVIVSLGILAAPLTVVWLVVVINAVNLIDGLDGLASGTSFIAALTMTALIALDTYHVIGSIDLVMVSLPLIVAAATAGFLKFNFHPASIFLGDGGSMLLGFLLANMAIMGLTKSATVVSVVIPVVILGVPLMDTVFAVIRRFNRNMPIMQPDREHLHHRLLELGLNHRQAVLAIYGVNTVLGGIAILLTMLAQGPALILVEGVLLAAIVVANQLGIIGKRLRTNYLISLFVILYGLSIFIFFFPKF</sequence>
<dbReference type="Proteomes" id="UP000009234">
    <property type="component" value="Chromosome"/>
</dbReference>
<evidence type="ECO:0000256" key="2">
    <source>
        <dbReference type="ARBA" id="ARBA00022475"/>
    </source>
</evidence>
<dbReference type="GO" id="GO:0044038">
    <property type="term" value="P:cell wall macromolecule biosynthetic process"/>
    <property type="evidence" value="ECO:0007669"/>
    <property type="project" value="TreeGrafter"/>
</dbReference>
<dbReference type="AlphaFoldDB" id="F6DVE3"/>
<dbReference type="PANTHER" id="PTHR22926:SF3">
    <property type="entry name" value="UNDECAPRENYL-PHOSPHATE ALPHA-N-ACETYLGLUCOSAMINYL 1-PHOSPHATE TRANSFERASE"/>
    <property type="match status" value="1"/>
</dbReference>
<dbReference type="KEGG" id="dru:Desru_2042"/>
<keyword evidence="10" id="KW-1185">Reference proteome</keyword>
<reference evidence="10" key="1">
    <citation type="submission" date="2011-05" db="EMBL/GenBank/DDBJ databases">
        <title>Complete sequence of Desulfotomaculum ruminis DSM 2154.</title>
        <authorList>
            <person name="Lucas S."/>
            <person name="Copeland A."/>
            <person name="Lapidus A."/>
            <person name="Cheng J.-F."/>
            <person name="Goodwin L."/>
            <person name="Pitluck S."/>
            <person name="Lu M."/>
            <person name="Detter J.C."/>
            <person name="Han C."/>
            <person name="Tapia R."/>
            <person name="Land M."/>
            <person name="Hauser L."/>
            <person name="Kyrpides N."/>
            <person name="Ivanova N."/>
            <person name="Mikhailova N."/>
            <person name="Pagani I."/>
            <person name="Stams A.J.M."/>
            <person name="Plugge C.M."/>
            <person name="Muyzer G."/>
            <person name="Kuever J."/>
            <person name="Parshina S.N."/>
            <person name="Ivanova A.E."/>
            <person name="Nazina T.N."/>
            <person name="Brambilla E."/>
            <person name="Spring S."/>
            <person name="Klenk H.-P."/>
            <person name="Woyke T."/>
        </authorList>
    </citation>
    <scope>NUCLEOTIDE SEQUENCE [LARGE SCALE GENOMIC DNA]</scope>
    <source>
        <strain evidence="10">ATCC 23193 / DSM 2154 / NCIB 8452 / DL</strain>
    </source>
</reference>
<reference evidence="9 10" key="2">
    <citation type="journal article" date="2012" name="Stand. Genomic Sci.">
        <title>Complete genome sequence of the sulfate-reducing firmicute Desulfotomaculum ruminis type strain (DL(T)).</title>
        <authorList>
            <person name="Spring S."/>
            <person name="Visser M."/>
            <person name="Lu M."/>
            <person name="Copeland A."/>
            <person name="Lapidus A."/>
            <person name="Lucas S."/>
            <person name="Cheng J.F."/>
            <person name="Han C."/>
            <person name="Tapia R."/>
            <person name="Goodwin L.A."/>
            <person name="Pitluck S."/>
            <person name="Ivanova N."/>
            <person name="Land M."/>
            <person name="Hauser L."/>
            <person name="Larimer F."/>
            <person name="Rohde M."/>
            <person name="Goker M."/>
            <person name="Detter J.C."/>
            <person name="Kyrpides N.C."/>
            <person name="Woyke T."/>
            <person name="Schaap P.J."/>
            <person name="Plugge C.M."/>
            <person name="Muyzer G."/>
            <person name="Kuever J."/>
            <person name="Pereira I.A."/>
            <person name="Parshina S.N."/>
            <person name="Bernier-Latmani R."/>
            <person name="Stams A.J."/>
            <person name="Klenk H.P."/>
        </authorList>
    </citation>
    <scope>NUCLEOTIDE SEQUENCE [LARGE SCALE GENOMIC DNA]</scope>
    <source>
        <strain evidence="10">ATCC 23193 / DSM 2154 / NCIB 8452 / DL</strain>
    </source>
</reference>
<evidence type="ECO:0000313" key="9">
    <source>
        <dbReference type="EMBL" id="AEG60296.1"/>
    </source>
</evidence>
<feature type="transmembrane region" description="Helical" evidence="8">
    <location>
        <begin position="158"/>
        <end position="176"/>
    </location>
</feature>
<keyword evidence="5 8" id="KW-1133">Transmembrane helix</keyword>